<dbReference type="EMBL" id="BMJC01000001">
    <property type="protein sequence ID" value="GGA87912.1"/>
    <property type="molecule type" value="Genomic_DNA"/>
</dbReference>
<dbReference type="Gene3D" id="3.30.700.10">
    <property type="entry name" value="Glycoprotein, Type 4 Pilin"/>
    <property type="match status" value="1"/>
</dbReference>
<dbReference type="Proteomes" id="UP000607559">
    <property type="component" value="Unassembled WGS sequence"/>
</dbReference>
<feature type="transmembrane region" description="Helical" evidence="1">
    <location>
        <begin position="40"/>
        <end position="61"/>
    </location>
</feature>
<dbReference type="Pfam" id="PF08334">
    <property type="entry name" value="T2SSG"/>
    <property type="match status" value="1"/>
</dbReference>
<keyword evidence="4" id="KW-1185">Reference proteome</keyword>
<dbReference type="RefSeq" id="WP_188928933.1">
    <property type="nucleotide sequence ID" value="NZ_BMJC01000001.1"/>
</dbReference>
<organism evidence="3 4">
    <name type="scientific">Puia dinghuensis</name>
    <dbReference type="NCBI Taxonomy" id="1792502"/>
    <lineage>
        <taxon>Bacteria</taxon>
        <taxon>Pseudomonadati</taxon>
        <taxon>Bacteroidota</taxon>
        <taxon>Chitinophagia</taxon>
        <taxon>Chitinophagales</taxon>
        <taxon>Chitinophagaceae</taxon>
        <taxon>Puia</taxon>
    </lineage>
</organism>
<keyword evidence="1" id="KW-0472">Membrane</keyword>
<evidence type="ECO:0000256" key="1">
    <source>
        <dbReference type="SAM" id="Phobius"/>
    </source>
</evidence>
<dbReference type="SUPFAM" id="SSF54523">
    <property type="entry name" value="Pili subunits"/>
    <property type="match status" value="1"/>
</dbReference>
<accession>A0A8J2XR67</accession>
<evidence type="ECO:0000313" key="3">
    <source>
        <dbReference type="EMBL" id="GGA87912.1"/>
    </source>
</evidence>
<reference evidence="3" key="2">
    <citation type="submission" date="2020-09" db="EMBL/GenBank/DDBJ databases">
        <authorList>
            <person name="Sun Q."/>
            <person name="Zhou Y."/>
        </authorList>
    </citation>
    <scope>NUCLEOTIDE SEQUENCE</scope>
    <source>
        <strain evidence="3">CGMCC 1.15448</strain>
    </source>
</reference>
<keyword evidence="1" id="KW-0812">Transmembrane</keyword>
<keyword evidence="1" id="KW-1133">Transmembrane helix</keyword>
<feature type="transmembrane region" description="Helical" evidence="1">
    <location>
        <begin position="9"/>
        <end position="34"/>
    </location>
</feature>
<name>A0A8J2XR67_9BACT</name>
<dbReference type="InterPro" id="IPR045584">
    <property type="entry name" value="Pilin-like"/>
</dbReference>
<reference evidence="3" key="1">
    <citation type="journal article" date="2014" name="Int. J. Syst. Evol. Microbiol.">
        <title>Complete genome sequence of Corynebacterium casei LMG S-19264T (=DSM 44701T), isolated from a smear-ripened cheese.</title>
        <authorList>
            <consortium name="US DOE Joint Genome Institute (JGI-PGF)"/>
            <person name="Walter F."/>
            <person name="Albersmeier A."/>
            <person name="Kalinowski J."/>
            <person name="Ruckert C."/>
        </authorList>
    </citation>
    <scope>NUCLEOTIDE SEQUENCE</scope>
    <source>
        <strain evidence="3">CGMCC 1.15448</strain>
    </source>
</reference>
<protein>
    <recommendedName>
        <fullName evidence="2">Type II secretion system protein GspG C-terminal domain-containing protein</fullName>
    </recommendedName>
</protein>
<evidence type="ECO:0000259" key="2">
    <source>
        <dbReference type="Pfam" id="PF08334"/>
    </source>
</evidence>
<comment type="caution">
    <text evidence="3">The sequence shown here is derived from an EMBL/GenBank/DDBJ whole genome shotgun (WGS) entry which is preliminary data.</text>
</comment>
<dbReference type="InterPro" id="IPR013545">
    <property type="entry name" value="T2SS_protein-GspG_C"/>
</dbReference>
<proteinExistence type="predicted"/>
<dbReference type="AlphaFoldDB" id="A0A8J2XR67"/>
<feature type="domain" description="Type II secretion system protein GspG C-terminal" evidence="2">
    <location>
        <begin position="68"/>
        <end position="155"/>
    </location>
</feature>
<sequence>MEKNSKPPYLIGLLCLIPLVGALVGVALILYGVLKYKDKWLIAIGAFGVVFTIGVYSFLAYDLKYGKDAGEAFARIAQKQINNLANELESYKARNGKYPDDLDQLSHWNSDIIIADPLLVRKEFKNPKPYFHYVNKGDNYILFSVGIDGFPNTKDDIYPNLPTGHYGYIKP</sequence>
<evidence type="ECO:0000313" key="4">
    <source>
        <dbReference type="Proteomes" id="UP000607559"/>
    </source>
</evidence>
<gene>
    <name evidence="3" type="ORF">GCM10011511_08790</name>
</gene>